<organism evidence="2 3">
    <name type="scientific">Candidatus Raymondbacteria bacterium RIFOXYD12_FULL_49_13</name>
    <dbReference type="NCBI Taxonomy" id="1817890"/>
    <lineage>
        <taxon>Bacteria</taxon>
        <taxon>Raymondiibacteriota</taxon>
    </lineage>
</organism>
<dbReference type="SMART" id="SM00481">
    <property type="entry name" value="POLIIIAc"/>
    <property type="match status" value="1"/>
</dbReference>
<dbReference type="GO" id="GO:0005829">
    <property type="term" value="C:cytosol"/>
    <property type="evidence" value="ECO:0007669"/>
    <property type="project" value="TreeGrafter"/>
</dbReference>
<dbReference type="SUPFAM" id="SSF89550">
    <property type="entry name" value="PHP domain-like"/>
    <property type="match status" value="1"/>
</dbReference>
<dbReference type="EMBL" id="MFYX01000013">
    <property type="protein sequence ID" value="OGK07118.1"/>
    <property type="molecule type" value="Genomic_DNA"/>
</dbReference>
<proteinExistence type="predicted"/>
<protein>
    <submittedName>
        <fullName evidence="2">PHP domain-containing protein</fullName>
    </submittedName>
</protein>
<sequence length="220" mass="23927">MIDLHTHTSYSDGAYSLAEHIRRAEQCGYRVIGITDHGDASNVESIIQQVKKGVEENNKFAKIKAICGIELTHVLPESIGELVKQCRAYGAQLVNVHGETIVEPVPEGTNMAAIDAGVDVLCHPGFITEEEAAYAAEKGVFLEITSRAGHSFTNAHVFRVAKATGAKLVFDNDAHTHSDLVSQDLAEKIMLGCGIPRNEIPVIFAHSEEIARRLLQGLFI</sequence>
<dbReference type="Gene3D" id="3.20.20.140">
    <property type="entry name" value="Metal-dependent hydrolases"/>
    <property type="match status" value="1"/>
</dbReference>
<gene>
    <name evidence="2" type="ORF">A2519_09140</name>
</gene>
<accession>A0A1F7FKG9</accession>
<dbReference type="Pfam" id="PF02811">
    <property type="entry name" value="PHP"/>
    <property type="match status" value="1"/>
</dbReference>
<dbReference type="GO" id="GO:0008270">
    <property type="term" value="F:zinc ion binding"/>
    <property type="evidence" value="ECO:0007669"/>
    <property type="project" value="TreeGrafter"/>
</dbReference>
<dbReference type="InterPro" id="IPR003141">
    <property type="entry name" value="Pol/His_phosphatase_N"/>
</dbReference>
<feature type="domain" description="Polymerase/histidinol phosphatase N-terminal" evidence="1">
    <location>
        <begin position="2"/>
        <end position="75"/>
    </location>
</feature>
<dbReference type="AlphaFoldDB" id="A0A1F7FKG9"/>
<dbReference type="NCBIfam" id="NF004981">
    <property type="entry name" value="PRK06361.1"/>
    <property type="match status" value="1"/>
</dbReference>
<dbReference type="PANTHER" id="PTHR36928:SF1">
    <property type="entry name" value="PHOSPHATASE YCDX-RELATED"/>
    <property type="match status" value="1"/>
</dbReference>
<dbReference type="GO" id="GO:0042578">
    <property type="term" value="F:phosphoric ester hydrolase activity"/>
    <property type="evidence" value="ECO:0007669"/>
    <property type="project" value="TreeGrafter"/>
</dbReference>
<dbReference type="InterPro" id="IPR004013">
    <property type="entry name" value="PHP_dom"/>
</dbReference>
<dbReference type="InterPro" id="IPR050243">
    <property type="entry name" value="PHP_phosphatase"/>
</dbReference>
<reference evidence="2 3" key="1">
    <citation type="journal article" date="2016" name="Nat. Commun.">
        <title>Thousands of microbial genomes shed light on interconnected biogeochemical processes in an aquifer system.</title>
        <authorList>
            <person name="Anantharaman K."/>
            <person name="Brown C.T."/>
            <person name="Hug L.A."/>
            <person name="Sharon I."/>
            <person name="Castelle C.J."/>
            <person name="Probst A.J."/>
            <person name="Thomas B.C."/>
            <person name="Singh A."/>
            <person name="Wilkins M.J."/>
            <person name="Karaoz U."/>
            <person name="Brodie E.L."/>
            <person name="Williams K.H."/>
            <person name="Hubbard S.S."/>
            <person name="Banfield J.F."/>
        </authorList>
    </citation>
    <scope>NUCLEOTIDE SEQUENCE [LARGE SCALE GENOMIC DNA]</scope>
</reference>
<evidence type="ECO:0000313" key="3">
    <source>
        <dbReference type="Proteomes" id="UP000179243"/>
    </source>
</evidence>
<evidence type="ECO:0000259" key="1">
    <source>
        <dbReference type="SMART" id="SM00481"/>
    </source>
</evidence>
<comment type="caution">
    <text evidence="2">The sequence shown here is derived from an EMBL/GenBank/DDBJ whole genome shotgun (WGS) entry which is preliminary data.</text>
</comment>
<name>A0A1F7FKG9_UNCRA</name>
<dbReference type="PANTHER" id="PTHR36928">
    <property type="entry name" value="PHOSPHATASE YCDX-RELATED"/>
    <property type="match status" value="1"/>
</dbReference>
<evidence type="ECO:0000313" key="2">
    <source>
        <dbReference type="EMBL" id="OGK07118.1"/>
    </source>
</evidence>
<dbReference type="InterPro" id="IPR016195">
    <property type="entry name" value="Pol/histidinol_Pase-like"/>
</dbReference>
<dbReference type="Proteomes" id="UP000179243">
    <property type="component" value="Unassembled WGS sequence"/>
</dbReference>